<evidence type="ECO:0000313" key="2">
    <source>
        <dbReference type="EMBL" id="RRT56394.1"/>
    </source>
</evidence>
<dbReference type="AlphaFoldDB" id="A0A426YXG1"/>
<sequence length="119" mass="13227">MKTFRPSIHLPINLAMIVILLAKLAGDKLGFCRLSNSVFSPSTVYSLSCSRTFDCSKAKTLLGYSPIVSFQVCLTERYVLVCQLTDLVTYNYLIDAGSRLSLFSQVVVAYSYLSIGRPR</sequence>
<evidence type="ECO:0008006" key="4">
    <source>
        <dbReference type="Google" id="ProtNLM"/>
    </source>
</evidence>
<evidence type="ECO:0000313" key="3">
    <source>
        <dbReference type="Proteomes" id="UP000287651"/>
    </source>
</evidence>
<proteinExistence type="predicted"/>
<reference evidence="2 3" key="1">
    <citation type="journal article" date="2014" name="Agronomy (Basel)">
        <title>A Draft Genome Sequence for Ensete ventricosum, the Drought-Tolerant Tree Against Hunger.</title>
        <authorList>
            <person name="Harrison J."/>
            <person name="Moore K.A."/>
            <person name="Paszkiewicz K."/>
            <person name="Jones T."/>
            <person name="Grant M."/>
            <person name="Ambacheew D."/>
            <person name="Muzemil S."/>
            <person name="Studholme D.J."/>
        </authorList>
    </citation>
    <scope>NUCLEOTIDE SEQUENCE [LARGE SCALE GENOMIC DNA]</scope>
</reference>
<gene>
    <name evidence="2" type="ORF">B296_00019304</name>
</gene>
<organism evidence="2 3">
    <name type="scientific">Ensete ventricosum</name>
    <name type="common">Abyssinian banana</name>
    <name type="synonym">Musa ensete</name>
    <dbReference type="NCBI Taxonomy" id="4639"/>
    <lineage>
        <taxon>Eukaryota</taxon>
        <taxon>Viridiplantae</taxon>
        <taxon>Streptophyta</taxon>
        <taxon>Embryophyta</taxon>
        <taxon>Tracheophyta</taxon>
        <taxon>Spermatophyta</taxon>
        <taxon>Magnoliopsida</taxon>
        <taxon>Liliopsida</taxon>
        <taxon>Zingiberales</taxon>
        <taxon>Musaceae</taxon>
        <taxon>Ensete</taxon>
    </lineage>
</organism>
<protein>
    <recommendedName>
        <fullName evidence="4">3-beta hydroxysteroid dehydrogenase/isomerase domain-containing protein</fullName>
    </recommendedName>
</protein>
<dbReference type="EMBL" id="AMZH03009657">
    <property type="protein sequence ID" value="RRT56394.1"/>
    <property type="molecule type" value="Genomic_DNA"/>
</dbReference>
<comment type="caution">
    <text evidence="2">The sequence shown here is derived from an EMBL/GenBank/DDBJ whole genome shotgun (WGS) entry which is preliminary data.</text>
</comment>
<name>A0A426YXG1_ENSVE</name>
<keyword evidence="1" id="KW-0732">Signal</keyword>
<evidence type="ECO:0000256" key="1">
    <source>
        <dbReference type="SAM" id="SignalP"/>
    </source>
</evidence>
<feature type="signal peptide" evidence="1">
    <location>
        <begin position="1"/>
        <end position="26"/>
    </location>
</feature>
<accession>A0A426YXG1</accession>
<feature type="chain" id="PRO_5019351975" description="3-beta hydroxysteroid dehydrogenase/isomerase domain-containing protein" evidence="1">
    <location>
        <begin position="27"/>
        <end position="119"/>
    </location>
</feature>
<dbReference type="Proteomes" id="UP000287651">
    <property type="component" value="Unassembled WGS sequence"/>
</dbReference>